<gene>
    <name evidence="2" type="ORF">ACFO3U_06250</name>
</gene>
<keyword evidence="1" id="KW-1133">Transmembrane helix</keyword>
<dbReference type="RefSeq" id="WP_379739327.1">
    <property type="nucleotide sequence ID" value="NZ_JBHSGW010000004.1"/>
</dbReference>
<evidence type="ECO:0008006" key="4">
    <source>
        <dbReference type="Google" id="ProtNLM"/>
    </source>
</evidence>
<dbReference type="Gene3D" id="2.60.120.1360">
    <property type="match status" value="1"/>
</dbReference>
<accession>A0ABV9P4N8</accession>
<evidence type="ECO:0000313" key="2">
    <source>
        <dbReference type="EMBL" id="MFC4739591.1"/>
    </source>
</evidence>
<dbReference type="Proteomes" id="UP001595885">
    <property type="component" value="Unassembled WGS sequence"/>
</dbReference>
<protein>
    <recommendedName>
        <fullName evidence="4">SGNH hydrolase-type esterase domain-containing protein</fullName>
    </recommendedName>
</protein>
<proteinExistence type="predicted"/>
<organism evidence="2 3">
    <name type="scientific">Flavobacterium ponti</name>
    <dbReference type="NCBI Taxonomy" id="665133"/>
    <lineage>
        <taxon>Bacteria</taxon>
        <taxon>Pseudomonadati</taxon>
        <taxon>Bacteroidota</taxon>
        <taxon>Flavobacteriia</taxon>
        <taxon>Flavobacteriales</taxon>
        <taxon>Flavobacteriaceae</taxon>
        <taxon>Flavobacterium</taxon>
    </lineage>
</organism>
<sequence length="488" mass="55506">METNKNYFFQAFLLLIISAGAFIAFKTVLPKKLLEQTKLESKNVVIDSLLLDAIEEDANVENDELVDEKDTLIKKVITYKPNPKSGVKYTSENFENYKGYQHIIPFYEKLQQLEATKSGNVRIAYFGDSMNDGDMIVQDIRRLFQDQFGGQGVGFVNITSESANSRATLKHEFSNNWKTQSYLKVKKPIRSFGVNGHVFFANDTLNPTWVKYKASNYKYLTQLDNPTLYYGNSTNKEAMISYVVGKDTIYKKLNGDNQLNTLKLADHLKSVKVNFINAENVPIYGFNFDDGKGVHVDNFSNRGNSGLPISIFNVGMMQAFNNKLDYDLVVLHYGTNVLNYGSYDYSWYEKRMTKVVEHIKQCFPGVAVLIVSTADKSTKYDLEMKTDSAVVPLAMAQKKYAVKSEAGFVNLYTLMGGNGSMVHWVEDIPARANKDYTHFNYTGSKEIAKLIYKEIFDGYVLFKTLNKGYIVPKRKNDSVYTKIDTTNE</sequence>
<keyword evidence="1" id="KW-0812">Transmembrane</keyword>
<dbReference type="SUPFAM" id="SSF52266">
    <property type="entry name" value="SGNH hydrolase"/>
    <property type="match status" value="1"/>
</dbReference>
<feature type="transmembrane region" description="Helical" evidence="1">
    <location>
        <begin position="6"/>
        <end position="29"/>
    </location>
</feature>
<keyword evidence="3" id="KW-1185">Reference proteome</keyword>
<name>A0ABV9P4N8_9FLAO</name>
<evidence type="ECO:0000256" key="1">
    <source>
        <dbReference type="SAM" id="Phobius"/>
    </source>
</evidence>
<dbReference type="EMBL" id="JBHSGW010000004">
    <property type="protein sequence ID" value="MFC4739591.1"/>
    <property type="molecule type" value="Genomic_DNA"/>
</dbReference>
<dbReference type="InterPro" id="IPR036514">
    <property type="entry name" value="SGNH_hydro_sf"/>
</dbReference>
<reference evidence="3" key="1">
    <citation type="journal article" date="2019" name="Int. J. Syst. Evol. Microbiol.">
        <title>The Global Catalogue of Microorganisms (GCM) 10K type strain sequencing project: providing services to taxonomists for standard genome sequencing and annotation.</title>
        <authorList>
            <consortium name="The Broad Institute Genomics Platform"/>
            <consortium name="The Broad Institute Genome Sequencing Center for Infectious Disease"/>
            <person name="Wu L."/>
            <person name="Ma J."/>
        </authorList>
    </citation>
    <scope>NUCLEOTIDE SEQUENCE [LARGE SCALE GENOMIC DNA]</scope>
    <source>
        <strain evidence="3">CCUG 50349</strain>
    </source>
</reference>
<evidence type="ECO:0000313" key="3">
    <source>
        <dbReference type="Proteomes" id="UP001595885"/>
    </source>
</evidence>
<comment type="caution">
    <text evidence="2">The sequence shown here is derived from an EMBL/GenBank/DDBJ whole genome shotgun (WGS) entry which is preliminary data.</text>
</comment>
<dbReference type="Gene3D" id="3.40.50.1110">
    <property type="entry name" value="SGNH hydrolase"/>
    <property type="match status" value="1"/>
</dbReference>
<keyword evidence="1" id="KW-0472">Membrane</keyword>